<feature type="chain" id="PRO_5046112199" evidence="1">
    <location>
        <begin position="26"/>
        <end position="55"/>
    </location>
</feature>
<keyword evidence="1" id="KW-0732">Signal</keyword>
<dbReference type="RefSeq" id="WP_228227924.1">
    <property type="nucleotide sequence ID" value="NZ_JAJGNP010000018.1"/>
</dbReference>
<feature type="signal peptide" evidence="1">
    <location>
        <begin position="1"/>
        <end position="25"/>
    </location>
</feature>
<comment type="caution">
    <text evidence="2">The sequence shown here is derived from an EMBL/GenBank/DDBJ whole genome shotgun (WGS) entry which is preliminary data.</text>
</comment>
<dbReference type="EMBL" id="JAJGNP010000018">
    <property type="protein sequence ID" value="MCC4234350.1"/>
    <property type="molecule type" value="Genomic_DNA"/>
</dbReference>
<evidence type="ECO:0000313" key="3">
    <source>
        <dbReference type="Proteomes" id="UP001198830"/>
    </source>
</evidence>
<reference evidence="2 3" key="1">
    <citation type="submission" date="2021-10" db="EMBL/GenBank/DDBJ databases">
        <title>The diversity and Nitrogen Metabolism of Culturable Nitrate-Utilizing Bacteria Within the Oxygen Minimum Zone of the Changjiang (Yangtze River)Estuary.</title>
        <authorList>
            <person name="Zhang D."/>
            <person name="Zheng J."/>
            <person name="Liu S."/>
            <person name="He W."/>
        </authorList>
    </citation>
    <scope>NUCLEOTIDE SEQUENCE [LARGE SCALE GENOMIC DNA]</scope>
    <source>
        <strain evidence="2 3">FXH275-2</strain>
    </source>
</reference>
<keyword evidence="3" id="KW-1185">Reference proteome</keyword>
<accession>A0ABS8H858</accession>
<dbReference type="Proteomes" id="UP001198830">
    <property type="component" value="Unassembled WGS sequence"/>
</dbReference>
<name>A0ABS8H858_9SPHN</name>
<gene>
    <name evidence="2" type="ORF">LL253_16865</name>
</gene>
<organism evidence="2 3">
    <name type="scientific">Sphingobium soli</name>
    <dbReference type="NCBI Taxonomy" id="1591116"/>
    <lineage>
        <taxon>Bacteria</taxon>
        <taxon>Pseudomonadati</taxon>
        <taxon>Pseudomonadota</taxon>
        <taxon>Alphaproteobacteria</taxon>
        <taxon>Sphingomonadales</taxon>
        <taxon>Sphingomonadaceae</taxon>
        <taxon>Sphingobium</taxon>
    </lineage>
</organism>
<protein>
    <submittedName>
        <fullName evidence="2">Uncharacterized protein</fullName>
    </submittedName>
</protein>
<sequence length="55" mass="5963">MPTIAAFAEAILPALLMCSPLAVIATQDCAAWRLRSASTAQDWNDVCARELTRPM</sequence>
<proteinExistence type="predicted"/>
<evidence type="ECO:0000256" key="1">
    <source>
        <dbReference type="SAM" id="SignalP"/>
    </source>
</evidence>
<evidence type="ECO:0000313" key="2">
    <source>
        <dbReference type="EMBL" id="MCC4234350.1"/>
    </source>
</evidence>